<evidence type="ECO:0000313" key="4">
    <source>
        <dbReference type="EMBL" id="KAK9836549.1"/>
    </source>
</evidence>
<feature type="repeat" description="WD" evidence="3">
    <location>
        <begin position="62"/>
        <end position="105"/>
    </location>
</feature>
<dbReference type="InterPro" id="IPR015943">
    <property type="entry name" value="WD40/YVTN_repeat-like_dom_sf"/>
</dbReference>
<reference evidence="4 5" key="1">
    <citation type="journal article" date="2024" name="Nat. Commun.">
        <title>Phylogenomics reveals the evolutionary origins of lichenization in chlorophyte algae.</title>
        <authorList>
            <person name="Puginier C."/>
            <person name="Libourel C."/>
            <person name="Otte J."/>
            <person name="Skaloud P."/>
            <person name="Haon M."/>
            <person name="Grisel S."/>
            <person name="Petersen M."/>
            <person name="Berrin J.G."/>
            <person name="Delaux P.M."/>
            <person name="Dal Grande F."/>
            <person name="Keller J."/>
        </authorList>
    </citation>
    <scope>NUCLEOTIDE SEQUENCE [LARGE SCALE GENOMIC DNA]</scope>
    <source>
        <strain evidence="4 5">SAG 2145</strain>
    </source>
</reference>
<dbReference type="PANTHER" id="PTHR14604">
    <property type="entry name" value="WD40 REPEAT PF20"/>
    <property type="match status" value="1"/>
</dbReference>
<dbReference type="PANTHER" id="PTHR14604:SF3">
    <property type="entry name" value="SPERM-ASSOCIATED ANTIGEN 16 PROTEIN"/>
    <property type="match status" value="1"/>
</dbReference>
<proteinExistence type="predicted"/>
<accession>A0AAW1RRR7</accession>
<dbReference type="Proteomes" id="UP001438707">
    <property type="component" value="Unassembled WGS sequence"/>
</dbReference>
<comment type="caution">
    <text evidence="4">The sequence shown here is derived from an EMBL/GenBank/DDBJ whole genome shotgun (WGS) entry which is preliminary data.</text>
</comment>
<evidence type="ECO:0000256" key="1">
    <source>
        <dbReference type="ARBA" id="ARBA00022574"/>
    </source>
</evidence>
<dbReference type="InterPro" id="IPR050995">
    <property type="entry name" value="WD-F-box_domain-protein"/>
</dbReference>
<dbReference type="InterPro" id="IPR036322">
    <property type="entry name" value="WD40_repeat_dom_sf"/>
</dbReference>
<sequence>MVNHLKKNSLNVADVLLGMCRGHVDAVNHICWQPGTNVMCTAFTDKTLSLWDPRSGLCSHTFYGHSNSCNSADFSRAPQGTSLASVDADGNLKVWDVRMVAAVQSSDVNEFPCGACSFDNSGALMTFACDSGRTLILDYFA</sequence>
<dbReference type="AlphaFoldDB" id="A0AAW1RRR7"/>
<dbReference type="EMBL" id="JALJOS010000007">
    <property type="protein sequence ID" value="KAK9836549.1"/>
    <property type="molecule type" value="Genomic_DNA"/>
</dbReference>
<dbReference type="SMART" id="SM00320">
    <property type="entry name" value="WD40"/>
    <property type="match status" value="2"/>
</dbReference>
<dbReference type="PROSITE" id="PS50082">
    <property type="entry name" value="WD_REPEATS_2"/>
    <property type="match status" value="2"/>
</dbReference>
<gene>
    <name evidence="4" type="ORF">WJX74_002889</name>
</gene>
<dbReference type="Gene3D" id="2.130.10.10">
    <property type="entry name" value="YVTN repeat-like/Quinoprotein amine dehydrogenase"/>
    <property type="match status" value="1"/>
</dbReference>
<organism evidence="4 5">
    <name type="scientific">Apatococcus lobatus</name>
    <dbReference type="NCBI Taxonomy" id="904363"/>
    <lineage>
        <taxon>Eukaryota</taxon>
        <taxon>Viridiplantae</taxon>
        <taxon>Chlorophyta</taxon>
        <taxon>core chlorophytes</taxon>
        <taxon>Trebouxiophyceae</taxon>
        <taxon>Chlorellales</taxon>
        <taxon>Chlorellaceae</taxon>
        <taxon>Apatococcus</taxon>
    </lineage>
</organism>
<protein>
    <submittedName>
        <fullName evidence="4">Uncharacterized protein</fullName>
    </submittedName>
</protein>
<dbReference type="InterPro" id="IPR001680">
    <property type="entry name" value="WD40_rpt"/>
</dbReference>
<keyword evidence="1 3" id="KW-0853">WD repeat</keyword>
<dbReference type="Pfam" id="PF00400">
    <property type="entry name" value="WD40"/>
    <property type="match status" value="2"/>
</dbReference>
<evidence type="ECO:0000256" key="3">
    <source>
        <dbReference type="PROSITE-ProRule" id="PRU00221"/>
    </source>
</evidence>
<dbReference type="PROSITE" id="PS00678">
    <property type="entry name" value="WD_REPEATS_1"/>
    <property type="match status" value="1"/>
</dbReference>
<name>A0AAW1RRR7_9CHLO</name>
<evidence type="ECO:0000256" key="2">
    <source>
        <dbReference type="ARBA" id="ARBA00022737"/>
    </source>
</evidence>
<feature type="repeat" description="WD" evidence="3">
    <location>
        <begin position="20"/>
        <end position="61"/>
    </location>
</feature>
<keyword evidence="5" id="KW-1185">Reference proteome</keyword>
<keyword evidence="2" id="KW-0677">Repeat</keyword>
<dbReference type="InterPro" id="IPR019775">
    <property type="entry name" value="WD40_repeat_CS"/>
</dbReference>
<evidence type="ECO:0000313" key="5">
    <source>
        <dbReference type="Proteomes" id="UP001438707"/>
    </source>
</evidence>
<dbReference type="PROSITE" id="PS50294">
    <property type="entry name" value="WD_REPEATS_REGION"/>
    <property type="match status" value="2"/>
</dbReference>
<dbReference type="SUPFAM" id="SSF50978">
    <property type="entry name" value="WD40 repeat-like"/>
    <property type="match status" value="1"/>
</dbReference>